<comment type="similarity">
    <text evidence="2">Belongs to the DEFL family.</text>
</comment>
<evidence type="ECO:0000256" key="3">
    <source>
        <dbReference type="ARBA" id="ARBA00022525"/>
    </source>
</evidence>
<keyword evidence="8" id="KW-1015">Disulfide bond</keyword>
<dbReference type="AlphaFoldDB" id="D7KW63"/>
<keyword evidence="7" id="KW-0611">Plant defense</keyword>
<comment type="subcellular location">
    <subcellularLocation>
        <location evidence="1">Secreted</location>
    </subcellularLocation>
</comment>
<sequence>MKFVAIFLVTCVFFSLFPSHLSQGEESSINIAAQKRSWCPDKRQVFDGICEKDGAKQCLDLLLSSWDPSVRLSPVSCTCSDFPYYNILCSCLNMKCP</sequence>
<keyword evidence="6 9" id="KW-0732">Signal</keyword>
<dbReference type="HOGENOM" id="CLU_174283_0_0_1"/>
<dbReference type="GO" id="GO:0050832">
    <property type="term" value="P:defense response to fungus"/>
    <property type="evidence" value="ECO:0007669"/>
    <property type="project" value="UniProtKB-KW"/>
</dbReference>
<evidence type="ECO:0000256" key="9">
    <source>
        <dbReference type="SAM" id="SignalP"/>
    </source>
</evidence>
<dbReference type="PANTHER" id="PTHR34450">
    <property type="entry name" value="DEFENSIN-LIKE PROTEIN 245-RELATED"/>
    <property type="match status" value="1"/>
</dbReference>
<evidence type="ECO:0000256" key="7">
    <source>
        <dbReference type="ARBA" id="ARBA00022821"/>
    </source>
</evidence>
<keyword evidence="5" id="KW-0295">Fungicide</keyword>
<keyword evidence="3" id="KW-0964">Secreted</keyword>
<evidence type="ECO:0000256" key="2">
    <source>
        <dbReference type="ARBA" id="ARBA00006722"/>
    </source>
</evidence>
<dbReference type="InterPro" id="IPR010682">
    <property type="entry name" value="SCRL"/>
</dbReference>
<evidence type="ECO:0000256" key="6">
    <source>
        <dbReference type="ARBA" id="ARBA00022729"/>
    </source>
</evidence>
<organism evidence="11">
    <name type="scientific">Arabidopsis lyrata subsp. lyrata</name>
    <name type="common">Lyre-leaved rock-cress</name>
    <dbReference type="NCBI Taxonomy" id="81972"/>
    <lineage>
        <taxon>Eukaryota</taxon>
        <taxon>Viridiplantae</taxon>
        <taxon>Streptophyta</taxon>
        <taxon>Embryophyta</taxon>
        <taxon>Tracheophyta</taxon>
        <taxon>Spermatophyta</taxon>
        <taxon>Magnoliopsida</taxon>
        <taxon>eudicotyledons</taxon>
        <taxon>Gunneridae</taxon>
        <taxon>Pentapetalae</taxon>
        <taxon>rosids</taxon>
        <taxon>malvids</taxon>
        <taxon>Brassicales</taxon>
        <taxon>Brassicaceae</taxon>
        <taxon>Camelineae</taxon>
        <taxon>Arabidopsis</taxon>
    </lineage>
</organism>
<evidence type="ECO:0000256" key="5">
    <source>
        <dbReference type="ARBA" id="ARBA00022577"/>
    </source>
</evidence>
<gene>
    <name evidence="10" type="ORF">ARALYDRAFT_675291</name>
</gene>
<name>D7KW63_ARALL</name>
<keyword evidence="11" id="KW-1185">Reference proteome</keyword>
<feature type="chain" id="PRO_5003101196" evidence="9">
    <location>
        <begin position="25"/>
        <end position="97"/>
    </location>
</feature>
<dbReference type="Gramene" id="Al_scaffold_0002_441">
    <property type="protein sequence ID" value="Al_scaffold_0002_441"/>
    <property type="gene ID" value="Al_scaffold_0002_441"/>
</dbReference>
<dbReference type="GO" id="GO:0007165">
    <property type="term" value="P:signal transduction"/>
    <property type="evidence" value="ECO:0007669"/>
    <property type="project" value="InterPro"/>
</dbReference>
<protein>
    <submittedName>
        <fullName evidence="10">Predicted protein</fullName>
    </submittedName>
</protein>
<proteinExistence type="inferred from homology"/>
<dbReference type="STRING" id="81972.D7KW63"/>
<evidence type="ECO:0000256" key="1">
    <source>
        <dbReference type="ARBA" id="ARBA00004613"/>
    </source>
</evidence>
<feature type="signal peptide" evidence="9">
    <location>
        <begin position="1"/>
        <end position="24"/>
    </location>
</feature>
<dbReference type="EMBL" id="GL348714">
    <property type="protein sequence ID" value="EFH64372.1"/>
    <property type="molecule type" value="Genomic_DNA"/>
</dbReference>
<evidence type="ECO:0000256" key="8">
    <source>
        <dbReference type="ARBA" id="ARBA00023157"/>
    </source>
</evidence>
<dbReference type="PANTHER" id="PTHR34450:SF10">
    <property type="entry name" value="DEFENSIN-LIKE PROTEIN 245-RELATED"/>
    <property type="match status" value="1"/>
</dbReference>
<reference evidence="11" key="1">
    <citation type="journal article" date="2011" name="Nat. Genet.">
        <title>The Arabidopsis lyrata genome sequence and the basis of rapid genome size change.</title>
        <authorList>
            <person name="Hu T.T."/>
            <person name="Pattyn P."/>
            <person name="Bakker E.G."/>
            <person name="Cao J."/>
            <person name="Cheng J.-F."/>
            <person name="Clark R.M."/>
            <person name="Fahlgren N."/>
            <person name="Fawcett J.A."/>
            <person name="Grimwood J."/>
            <person name="Gundlach H."/>
            <person name="Haberer G."/>
            <person name="Hollister J.D."/>
            <person name="Ossowski S."/>
            <person name="Ottilar R.P."/>
            <person name="Salamov A.A."/>
            <person name="Schneeberger K."/>
            <person name="Spannagl M."/>
            <person name="Wang X."/>
            <person name="Yang L."/>
            <person name="Nasrallah M.E."/>
            <person name="Bergelson J."/>
            <person name="Carrington J.C."/>
            <person name="Gaut B.S."/>
            <person name="Schmutz J."/>
            <person name="Mayer K.F.X."/>
            <person name="Van de Peer Y."/>
            <person name="Grigoriev I.V."/>
            <person name="Nordborg M."/>
            <person name="Weigel D."/>
            <person name="Guo Y.-L."/>
        </authorList>
    </citation>
    <scope>NUCLEOTIDE SEQUENCE [LARGE SCALE GENOMIC DNA]</scope>
    <source>
        <strain evidence="11">cv. MN47</strain>
    </source>
</reference>
<dbReference type="GO" id="GO:0005576">
    <property type="term" value="C:extracellular region"/>
    <property type="evidence" value="ECO:0007669"/>
    <property type="project" value="UniProtKB-SubCell"/>
</dbReference>
<keyword evidence="4" id="KW-0929">Antimicrobial</keyword>
<evidence type="ECO:0000313" key="11">
    <source>
        <dbReference type="Proteomes" id="UP000008694"/>
    </source>
</evidence>
<dbReference type="Pfam" id="PF06876">
    <property type="entry name" value="SCRL"/>
    <property type="match status" value="1"/>
</dbReference>
<evidence type="ECO:0000313" key="10">
    <source>
        <dbReference type="EMBL" id="EFH64372.1"/>
    </source>
</evidence>
<dbReference type="GO" id="GO:0031640">
    <property type="term" value="P:killing of cells of another organism"/>
    <property type="evidence" value="ECO:0007669"/>
    <property type="project" value="UniProtKB-KW"/>
</dbReference>
<accession>D7KW63</accession>
<dbReference type="Proteomes" id="UP000008694">
    <property type="component" value="Unassembled WGS sequence"/>
</dbReference>
<evidence type="ECO:0000256" key="4">
    <source>
        <dbReference type="ARBA" id="ARBA00022529"/>
    </source>
</evidence>